<dbReference type="EMBL" id="LJSK01000115">
    <property type="protein sequence ID" value="KPI86810.1"/>
    <property type="molecule type" value="Genomic_DNA"/>
</dbReference>
<comment type="caution">
    <text evidence="2">The sequence shown here is derived from an EMBL/GenBank/DDBJ whole genome shotgun (WGS) entry which is preliminary data.</text>
</comment>
<gene>
    <name evidence="2" type="ORF">ABL78_4134</name>
</gene>
<feature type="region of interest" description="Disordered" evidence="1">
    <location>
        <begin position="579"/>
        <end position="611"/>
    </location>
</feature>
<feature type="compositionally biased region" description="Low complexity" evidence="1">
    <location>
        <begin position="524"/>
        <end position="536"/>
    </location>
</feature>
<evidence type="ECO:0000313" key="3">
    <source>
        <dbReference type="Proteomes" id="UP000038009"/>
    </source>
</evidence>
<feature type="compositionally biased region" description="Low complexity" evidence="1">
    <location>
        <begin position="115"/>
        <end position="124"/>
    </location>
</feature>
<evidence type="ECO:0000313" key="2">
    <source>
        <dbReference type="EMBL" id="KPI86810.1"/>
    </source>
</evidence>
<dbReference type="OMA" id="QLHRSFY"/>
<feature type="region of interest" description="Disordered" evidence="1">
    <location>
        <begin position="236"/>
        <end position="429"/>
    </location>
</feature>
<accession>A0A0N1HX23</accession>
<feature type="region of interest" description="Disordered" evidence="1">
    <location>
        <begin position="185"/>
        <end position="218"/>
    </location>
</feature>
<keyword evidence="3" id="KW-1185">Reference proteome</keyword>
<feature type="region of interest" description="Disordered" evidence="1">
    <location>
        <begin position="442"/>
        <end position="558"/>
    </location>
</feature>
<feature type="compositionally biased region" description="Basic residues" evidence="1">
    <location>
        <begin position="408"/>
        <end position="424"/>
    </location>
</feature>
<feature type="compositionally biased region" description="Gly residues" evidence="1">
    <location>
        <begin position="586"/>
        <end position="595"/>
    </location>
</feature>
<proteinExistence type="predicted"/>
<feature type="compositionally biased region" description="Basic and acidic residues" evidence="1">
    <location>
        <begin position="248"/>
        <end position="261"/>
    </location>
</feature>
<name>A0A0N1HX23_LEPSE</name>
<feature type="compositionally biased region" description="Acidic residues" evidence="1">
    <location>
        <begin position="304"/>
        <end position="316"/>
    </location>
</feature>
<feature type="region of interest" description="Disordered" evidence="1">
    <location>
        <begin position="65"/>
        <end position="160"/>
    </location>
</feature>
<evidence type="ECO:0000256" key="1">
    <source>
        <dbReference type="SAM" id="MobiDB-lite"/>
    </source>
</evidence>
<feature type="region of interest" description="Disordered" evidence="1">
    <location>
        <begin position="1"/>
        <end position="27"/>
    </location>
</feature>
<dbReference type="OrthoDB" id="273594at2759"/>
<sequence>MAENVLMHRPSSRQGSPVPRRQLGTLSVNQRSYSRISSKGAFGDDSPLMSPLPYYPRHRSVTFAGERSGVREERPNYNAASSVSAPVSPVRQHSPPPVSILKTNSSFPDETDSGAAPAVQLAAATVSSATRYKDPRRTSPVPPPRGRSNSRQRLAARRREAQLHHSFYDDSFVEEFVLSAKSELEKEEAEQRRVQEQLRAEQEKARRAERRVSEATEKMNALQHAKEVLMAATVRRHASVTPSPPRTCNDKSKRDSSLLRELEEDPDPAVQEALKELSRQSLMKQQQRRRSMPIVSEDALAEGGVEEDEDEAEEGNNEARKRARLEKIVSSVLLKKGKRKSKRSVVVIDWSDIDSNDGNNEDVGGAESEEEEEEEARFIGNKRQRSRQAKSCSVALAPEVTLVPPTKASRKPSTRRAASSRKRNASVVPDLGDSLLFEEEEQPILLPRRQHQRPAPTRSISHIDMEDDDDGVLDRSEAHMERVVRRPPRATRAPASRQRRGPAAGRGNASTSFVSGGAGRGYRAPTVEEAEGATTPAPAPRPRRAAAPRADPSDPMAVFFEAAFPSPSKFDEMMMQAGGLPETRRGGSGAGGRGLGRQPNLVLPSSIGRRR</sequence>
<reference evidence="2 3" key="1">
    <citation type="journal article" date="2015" name="PLoS Pathog.">
        <title>Leptomonas seymouri: Adaptations to the Dixenous Life Cycle Analyzed by Genome Sequencing, Transcriptome Profiling and Co-infection with Leishmania donovani.</title>
        <authorList>
            <person name="Kraeva N."/>
            <person name="Butenko A."/>
            <person name="Hlavacova J."/>
            <person name="Kostygov A."/>
            <person name="Myskova J."/>
            <person name="Grybchuk D."/>
            <person name="Lestinova T."/>
            <person name="Votypka J."/>
            <person name="Volf P."/>
            <person name="Opperdoes F."/>
            <person name="Flegontov P."/>
            <person name="Lukes J."/>
            <person name="Yurchenko V."/>
        </authorList>
    </citation>
    <scope>NUCLEOTIDE SEQUENCE [LARGE SCALE GENOMIC DNA]</scope>
    <source>
        <strain evidence="2 3">ATCC 30220</strain>
    </source>
</reference>
<feature type="compositionally biased region" description="Basic and acidic residues" evidence="1">
    <location>
        <begin position="189"/>
        <end position="217"/>
    </location>
</feature>
<dbReference type="Proteomes" id="UP000038009">
    <property type="component" value="Unassembled WGS sequence"/>
</dbReference>
<feature type="compositionally biased region" description="Low complexity" evidence="1">
    <location>
        <begin position="79"/>
        <end position="90"/>
    </location>
</feature>
<dbReference type="VEuPathDB" id="TriTrypDB:Lsey_0115_0180"/>
<protein>
    <submittedName>
        <fullName evidence="2">Uncharacterized protein</fullName>
    </submittedName>
</protein>
<feature type="compositionally biased region" description="Basic and acidic residues" evidence="1">
    <location>
        <begin position="472"/>
        <end position="484"/>
    </location>
</feature>
<organism evidence="2 3">
    <name type="scientific">Leptomonas seymouri</name>
    <dbReference type="NCBI Taxonomy" id="5684"/>
    <lineage>
        <taxon>Eukaryota</taxon>
        <taxon>Discoba</taxon>
        <taxon>Euglenozoa</taxon>
        <taxon>Kinetoplastea</taxon>
        <taxon>Metakinetoplastina</taxon>
        <taxon>Trypanosomatida</taxon>
        <taxon>Trypanosomatidae</taxon>
        <taxon>Leishmaniinae</taxon>
        <taxon>Leptomonas</taxon>
    </lineage>
</organism>
<dbReference type="AlphaFoldDB" id="A0A0N1HX23"/>